<evidence type="ECO:0000256" key="5">
    <source>
        <dbReference type="ARBA" id="ARBA00022840"/>
    </source>
</evidence>
<evidence type="ECO:0000256" key="4">
    <source>
        <dbReference type="ARBA" id="ARBA00022741"/>
    </source>
</evidence>
<evidence type="ECO:0000313" key="12">
    <source>
        <dbReference type="Proteomes" id="UP000256405"/>
    </source>
</evidence>
<dbReference type="CDD" id="cd00806">
    <property type="entry name" value="TrpRS_core"/>
    <property type="match status" value="1"/>
</dbReference>
<reference evidence="11 12" key="1">
    <citation type="submission" date="2018-08" db="EMBL/GenBank/DDBJ databases">
        <title>Genomic Encyclopedia of Archaeal and Bacterial Type Strains, Phase II (KMG-II): from individual species to whole genera.</title>
        <authorList>
            <person name="Goeker M."/>
        </authorList>
    </citation>
    <scope>NUCLEOTIDE SEQUENCE [LARGE SCALE GENOMIC DNA]</scope>
    <source>
        <strain evidence="11 12">DSM 15986</strain>
    </source>
</reference>
<dbReference type="SUPFAM" id="SSF52374">
    <property type="entry name" value="Nucleotidylyl transferase"/>
    <property type="match status" value="1"/>
</dbReference>
<keyword evidence="3 10" id="KW-0436">Ligase</keyword>
<dbReference type="InterPro" id="IPR014729">
    <property type="entry name" value="Rossmann-like_a/b/a_fold"/>
</dbReference>
<evidence type="ECO:0000256" key="9">
    <source>
        <dbReference type="NCBIfam" id="TIGR00233"/>
    </source>
</evidence>
<organism evidence="11 12">
    <name type="scientific">Algoriphagus antarcticus</name>
    <dbReference type="NCBI Taxonomy" id="238540"/>
    <lineage>
        <taxon>Bacteria</taxon>
        <taxon>Pseudomonadati</taxon>
        <taxon>Bacteroidota</taxon>
        <taxon>Cytophagia</taxon>
        <taxon>Cytophagales</taxon>
        <taxon>Cyclobacteriaceae</taxon>
        <taxon>Algoriphagus</taxon>
    </lineage>
</organism>
<protein>
    <recommendedName>
        <fullName evidence="2 9">Tryptophan--tRNA ligase</fullName>
        <ecNumber evidence="2 9">6.1.1.2</ecNumber>
    </recommendedName>
</protein>
<comment type="catalytic activity">
    <reaction evidence="8">
        <text>tRNA(Trp) + L-tryptophan + ATP = L-tryptophyl-tRNA(Trp) + AMP + diphosphate + H(+)</text>
        <dbReference type="Rhea" id="RHEA:24080"/>
        <dbReference type="Rhea" id="RHEA-COMP:9671"/>
        <dbReference type="Rhea" id="RHEA-COMP:9705"/>
        <dbReference type="ChEBI" id="CHEBI:15378"/>
        <dbReference type="ChEBI" id="CHEBI:30616"/>
        <dbReference type="ChEBI" id="CHEBI:33019"/>
        <dbReference type="ChEBI" id="CHEBI:57912"/>
        <dbReference type="ChEBI" id="CHEBI:78442"/>
        <dbReference type="ChEBI" id="CHEBI:78535"/>
        <dbReference type="ChEBI" id="CHEBI:456215"/>
        <dbReference type="EC" id="6.1.1.2"/>
    </reaction>
</comment>
<gene>
    <name evidence="11" type="ORF">C8N25_10113</name>
</gene>
<sequence length="324" mass="36482">MARVLTGIQSSGRPHLGNILGAIVPAIELIKENKEESFIFIADLHSLISLKDGEVRKQNTLAVAAAWLAFGLDIEHTTFYRQSRRPEVAELTWYLNCFTPFPMLANAHSFKDKSEKLSDVNAGLFTYPVLMTSDILLYSADLVPVGKDQMQHLEMARDIASTFNRIVGEDILIIPEARIDEVVKTIPGTDGQKMSKSYNNYIDIFLPEKALKANINRIVTDSKGLEEPKDPDTDNVYKLYSLVASTEQTKQMRAKYEAGNYGYGHAKKEFMQLILNKYSEERKAFDYYMSNPEEVEKKLAAGEEKAKAVGAELLEKVRAKLGFK</sequence>
<dbReference type="Gene3D" id="3.40.50.620">
    <property type="entry name" value="HUPs"/>
    <property type="match status" value="1"/>
</dbReference>
<keyword evidence="7 10" id="KW-0030">Aminoacyl-tRNA synthetase</keyword>
<proteinExistence type="inferred from homology"/>
<dbReference type="InterPro" id="IPR002305">
    <property type="entry name" value="aa-tRNA-synth_Ic"/>
</dbReference>
<dbReference type="FunFam" id="1.10.240.10:FF:000005">
    <property type="entry name" value="Tryptophan--tRNA ligase"/>
    <property type="match status" value="1"/>
</dbReference>
<dbReference type="InterPro" id="IPR050203">
    <property type="entry name" value="Trp-tRNA_synthetase"/>
</dbReference>
<evidence type="ECO:0000256" key="8">
    <source>
        <dbReference type="ARBA" id="ARBA00049929"/>
    </source>
</evidence>
<dbReference type="PRINTS" id="PR01039">
    <property type="entry name" value="TRNASYNTHTRP"/>
</dbReference>
<evidence type="ECO:0000256" key="1">
    <source>
        <dbReference type="ARBA" id="ARBA00005594"/>
    </source>
</evidence>
<dbReference type="Pfam" id="PF00579">
    <property type="entry name" value="tRNA-synt_1b"/>
    <property type="match status" value="1"/>
</dbReference>
<dbReference type="GO" id="GO:0005829">
    <property type="term" value="C:cytosol"/>
    <property type="evidence" value="ECO:0007669"/>
    <property type="project" value="TreeGrafter"/>
</dbReference>
<dbReference type="GO" id="GO:0004830">
    <property type="term" value="F:tryptophan-tRNA ligase activity"/>
    <property type="evidence" value="ECO:0007669"/>
    <property type="project" value="UniProtKB-UniRule"/>
</dbReference>
<keyword evidence="12" id="KW-1185">Reference proteome</keyword>
<dbReference type="Gene3D" id="1.10.240.10">
    <property type="entry name" value="Tyrosyl-Transfer RNA Synthetase"/>
    <property type="match status" value="1"/>
</dbReference>
<evidence type="ECO:0000256" key="7">
    <source>
        <dbReference type="ARBA" id="ARBA00023146"/>
    </source>
</evidence>
<name>A0A3E0E7G1_9BACT</name>
<dbReference type="PANTHER" id="PTHR43766">
    <property type="entry name" value="TRYPTOPHAN--TRNA LIGASE, MITOCHONDRIAL"/>
    <property type="match status" value="1"/>
</dbReference>
<dbReference type="PANTHER" id="PTHR43766:SF1">
    <property type="entry name" value="TRYPTOPHAN--TRNA LIGASE, MITOCHONDRIAL"/>
    <property type="match status" value="1"/>
</dbReference>
<comment type="similarity">
    <text evidence="1 10">Belongs to the class-I aminoacyl-tRNA synthetase family.</text>
</comment>
<evidence type="ECO:0000256" key="6">
    <source>
        <dbReference type="ARBA" id="ARBA00022917"/>
    </source>
</evidence>
<keyword evidence="4 10" id="KW-0547">Nucleotide-binding</keyword>
<dbReference type="GO" id="GO:0006436">
    <property type="term" value="P:tryptophanyl-tRNA aminoacylation"/>
    <property type="evidence" value="ECO:0007669"/>
    <property type="project" value="UniProtKB-UniRule"/>
</dbReference>
<keyword evidence="5 10" id="KW-0067">ATP-binding</keyword>
<evidence type="ECO:0000313" key="11">
    <source>
        <dbReference type="EMBL" id="REG94188.1"/>
    </source>
</evidence>
<comment type="caution">
    <text evidence="11">The sequence shown here is derived from an EMBL/GenBank/DDBJ whole genome shotgun (WGS) entry which is preliminary data.</text>
</comment>
<accession>A0A3E0E7G1</accession>
<dbReference type="InterPro" id="IPR002306">
    <property type="entry name" value="Trp-tRNA-ligase"/>
</dbReference>
<dbReference type="GO" id="GO:0005524">
    <property type="term" value="F:ATP binding"/>
    <property type="evidence" value="ECO:0007669"/>
    <property type="project" value="UniProtKB-KW"/>
</dbReference>
<keyword evidence="6 10" id="KW-0648">Protein biosynthesis</keyword>
<dbReference type="OrthoDB" id="9801042at2"/>
<dbReference type="EC" id="6.1.1.2" evidence="2 9"/>
<evidence type="ECO:0000256" key="10">
    <source>
        <dbReference type="RuleBase" id="RU363036"/>
    </source>
</evidence>
<dbReference type="EMBL" id="QUNF01000001">
    <property type="protein sequence ID" value="REG94188.1"/>
    <property type="molecule type" value="Genomic_DNA"/>
</dbReference>
<dbReference type="Proteomes" id="UP000256405">
    <property type="component" value="Unassembled WGS sequence"/>
</dbReference>
<dbReference type="AlphaFoldDB" id="A0A3E0E7G1"/>
<evidence type="ECO:0000256" key="3">
    <source>
        <dbReference type="ARBA" id="ARBA00022598"/>
    </source>
</evidence>
<dbReference type="RefSeq" id="WP_086540365.1">
    <property type="nucleotide sequence ID" value="NZ_MSSW01000009.1"/>
</dbReference>
<dbReference type="NCBIfam" id="TIGR00233">
    <property type="entry name" value="trpS"/>
    <property type="match status" value="1"/>
</dbReference>
<evidence type="ECO:0000256" key="2">
    <source>
        <dbReference type="ARBA" id="ARBA00013161"/>
    </source>
</evidence>